<evidence type="ECO:0000256" key="1">
    <source>
        <dbReference type="SAM" id="Phobius"/>
    </source>
</evidence>
<keyword evidence="1" id="KW-0472">Membrane</keyword>
<evidence type="ECO:0000313" key="3">
    <source>
        <dbReference type="Proteomes" id="UP001300261"/>
    </source>
</evidence>
<dbReference type="Proteomes" id="UP001300261">
    <property type="component" value="Unassembled WGS sequence"/>
</dbReference>
<evidence type="ECO:0000313" key="2">
    <source>
        <dbReference type="EMBL" id="MCX2725185.1"/>
    </source>
</evidence>
<protein>
    <submittedName>
        <fullName evidence="2">Translation initiation factor IF-3</fullName>
    </submittedName>
</protein>
<feature type="transmembrane region" description="Helical" evidence="1">
    <location>
        <begin position="81"/>
        <end position="99"/>
    </location>
</feature>
<accession>A0ABT3R7V0</accession>
<dbReference type="RefSeq" id="WP_265965853.1">
    <property type="nucleotide sequence ID" value="NZ_JAPEVI010000003.1"/>
</dbReference>
<keyword evidence="1" id="KW-1133">Transmembrane helix</keyword>
<reference evidence="2 3" key="1">
    <citation type="journal article" date="2016" name="Int. J. Syst. Evol. Microbiol.">
        <title>Labrenzia salina sp. nov., isolated from the rhizosphere of the halophyte Arthrocnemum macrostachyum.</title>
        <authorList>
            <person name="Camacho M."/>
            <person name="Redondo-Gomez S."/>
            <person name="Rodriguez-Llorente I."/>
            <person name="Rohde M."/>
            <person name="Sproer C."/>
            <person name="Schumann P."/>
            <person name="Klenk H.P."/>
            <person name="Montero-Calasanz M.D.C."/>
        </authorList>
    </citation>
    <scope>NUCLEOTIDE SEQUENCE [LARGE SCALE GENOMIC DNA]</scope>
    <source>
        <strain evidence="2 3">DSM 29163</strain>
    </source>
</reference>
<feature type="transmembrane region" description="Helical" evidence="1">
    <location>
        <begin position="7"/>
        <end position="33"/>
    </location>
</feature>
<feature type="transmembrane region" description="Helical" evidence="1">
    <location>
        <begin position="53"/>
        <end position="74"/>
    </location>
</feature>
<name>A0ABT3R7V0_9HYPH</name>
<proteinExistence type="predicted"/>
<keyword evidence="3" id="KW-1185">Reference proteome</keyword>
<dbReference type="GO" id="GO:0003743">
    <property type="term" value="F:translation initiation factor activity"/>
    <property type="evidence" value="ECO:0007669"/>
    <property type="project" value="UniProtKB-KW"/>
</dbReference>
<dbReference type="EMBL" id="JAPEVI010000003">
    <property type="protein sequence ID" value="MCX2725185.1"/>
    <property type="molecule type" value="Genomic_DNA"/>
</dbReference>
<comment type="caution">
    <text evidence="2">The sequence shown here is derived from an EMBL/GenBank/DDBJ whole genome shotgun (WGS) entry which is preliminary data.</text>
</comment>
<feature type="transmembrane region" description="Helical" evidence="1">
    <location>
        <begin position="111"/>
        <end position="132"/>
    </location>
</feature>
<keyword evidence="2" id="KW-0396">Initiation factor</keyword>
<gene>
    <name evidence="2" type="ORF">ON753_22925</name>
</gene>
<keyword evidence="2" id="KW-0648">Protein biosynthesis</keyword>
<keyword evidence="1" id="KW-0812">Transmembrane</keyword>
<sequence>MDGGKLLFQLFKIVCGFIAGLIAAGVFLAWGFFLPGPPDQDPVVFATAVGSGLVGASVIGAAALVPATVVIVIAEIARLRGLIFHVAAAGAIAFLLWTLGPEGASANAGELRPGSAVALAAGFLAGAVYWLIAGRTSGSWQANSAHKSG</sequence>
<organism evidence="2 3">
    <name type="scientific">Roseibium salinum</name>
    <dbReference type="NCBI Taxonomy" id="1604349"/>
    <lineage>
        <taxon>Bacteria</taxon>
        <taxon>Pseudomonadati</taxon>
        <taxon>Pseudomonadota</taxon>
        <taxon>Alphaproteobacteria</taxon>
        <taxon>Hyphomicrobiales</taxon>
        <taxon>Stappiaceae</taxon>
        <taxon>Roseibium</taxon>
    </lineage>
</organism>